<gene>
    <name evidence="3" type="ORF">DGI_3052</name>
</gene>
<keyword evidence="1" id="KW-0732">Signal</keyword>
<reference evidence="4" key="2">
    <citation type="submission" date="2013-07" db="EMBL/GenBank/DDBJ databases">
        <authorList>
            <person name="Morais-Silva F.O."/>
            <person name="Rezende A.M."/>
            <person name="Pimentel C."/>
            <person name="Resende D.M."/>
            <person name="Santos C.I."/>
            <person name="Clemente C."/>
            <person name="de Oliveira L.M."/>
            <person name="da Silva S.M."/>
            <person name="Costa D.A."/>
            <person name="Varela-Raposo A."/>
            <person name="Horacio E.C.A."/>
            <person name="Matos M."/>
            <person name="Flores O."/>
            <person name="Ruiz J.C."/>
            <person name="Rodrigues-Pousada C."/>
        </authorList>
    </citation>
    <scope>NUCLEOTIDE SEQUENCE [LARGE SCALE GENOMIC DNA]</scope>
    <source>
        <strain evidence="4">ATCC 19364 / DSM 1382 / NCIMB 9332 / VKM B-1759</strain>
    </source>
</reference>
<protein>
    <submittedName>
        <fullName evidence="3">Putative ABC transporter periplasmic substrate-binding protein</fullName>
    </submittedName>
</protein>
<dbReference type="RefSeq" id="WP_021761845.1">
    <property type="nucleotide sequence ID" value="NC_022444.1"/>
</dbReference>
<dbReference type="HOGENOM" id="CLU_061511_0_0_7"/>
<proteinExistence type="predicted"/>
<reference evidence="3 4" key="1">
    <citation type="journal article" date="2013" name="J. Bacteriol.">
        <title>Roles of HynAB and Ech, the only two hydrogenases found in the model sulfate reducer Desulfovibrio gigas.</title>
        <authorList>
            <person name="Morais-Silva F.O."/>
            <person name="Santos C.I."/>
            <person name="Rodrigues R."/>
            <person name="Pereira I.A."/>
            <person name="Rodrigues-Pousada C."/>
        </authorList>
    </citation>
    <scope>NUCLEOTIDE SEQUENCE [LARGE SCALE GENOMIC DNA]</scope>
    <source>
        <strain evidence="4">ATCC 19364 / DSM 1382 / NCIMB 9332 / VKM B-1759</strain>
    </source>
</reference>
<accession>T2GDV5</accession>
<dbReference type="Pfam" id="PF12849">
    <property type="entry name" value="PBP_like_2"/>
    <property type="match status" value="1"/>
</dbReference>
<name>T2GDV5_MEGG1</name>
<evidence type="ECO:0000313" key="4">
    <source>
        <dbReference type="Proteomes" id="UP000016587"/>
    </source>
</evidence>
<dbReference type="STRING" id="1121448.DGI_3052"/>
<evidence type="ECO:0000259" key="2">
    <source>
        <dbReference type="Pfam" id="PF12849"/>
    </source>
</evidence>
<dbReference type="KEGG" id="dgg:DGI_3052"/>
<dbReference type="Gene3D" id="3.40.190.10">
    <property type="entry name" value="Periplasmic binding protein-like II"/>
    <property type="match status" value="2"/>
</dbReference>
<dbReference type="eggNOG" id="COG2998">
    <property type="taxonomic scope" value="Bacteria"/>
</dbReference>
<keyword evidence="4" id="KW-1185">Reference proteome</keyword>
<evidence type="ECO:0000256" key="1">
    <source>
        <dbReference type="SAM" id="SignalP"/>
    </source>
</evidence>
<evidence type="ECO:0000313" key="3">
    <source>
        <dbReference type="EMBL" id="AGW14770.1"/>
    </source>
</evidence>
<dbReference type="OrthoDB" id="186379at2"/>
<dbReference type="InterPro" id="IPR024370">
    <property type="entry name" value="PBP_domain"/>
</dbReference>
<dbReference type="PANTHER" id="PTHR37945">
    <property type="entry name" value="EXTRACELLULAR TUNGSTATE BINDING PROTEIN"/>
    <property type="match status" value="1"/>
</dbReference>
<feature type="signal peptide" evidence="1">
    <location>
        <begin position="1"/>
        <end position="23"/>
    </location>
</feature>
<dbReference type="EMBL" id="CP006585">
    <property type="protein sequence ID" value="AGW14770.1"/>
    <property type="molecule type" value="Genomic_DNA"/>
</dbReference>
<dbReference type="PATRIC" id="fig|1121448.10.peg.3011"/>
<feature type="chain" id="PRO_5004599839" evidence="1">
    <location>
        <begin position="24"/>
        <end position="275"/>
    </location>
</feature>
<dbReference type="AlphaFoldDB" id="T2GDV5"/>
<dbReference type="SUPFAM" id="SSF53850">
    <property type="entry name" value="Periplasmic binding protein-like II"/>
    <property type="match status" value="1"/>
</dbReference>
<dbReference type="Proteomes" id="UP000016587">
    <property type="component" value="Chromosome"/>
</dbReference>
<feature type="domain" description="PBP" evidence="2">
    <location>
        <begin position="23"/>
        <end position="253"/>
    </location>
</feature>
<dbReference type="InterPro" id="IPR052738">
    <property type="entry name" value="ABC-Tungstate_binding"/>
</dbReference>
<sequence>MHLFRLGLFTLCLLALSVSGALAEDKTLLMATTTSTADTGLLDAMVPLYKNKTGVEIKFTAVGTGQALKLGENCDADVVMVHAPAAEKEFQEKGFGMDRTEVFYNDFVMIGPKADPAGIKGKTVADALKTIMDKKAVFISRGDDSGTHKAEQKLWKAAGVAIPEKDAWYVSAGQGMGKTIQMADERGGYTLADRGSFIKYEDSKKGAPGLVVIVEGDKALFNQYSVMPVNPKHCPKAKHDLAEAFRKWMTTKEAQDFVGGFTLLGKPLFTPNAKP</sequence>
<organism evidence="3 4">
    <name type="scientific">Megalodesulfovibrio gigas (strain ATCC 19364 / DSM 1382 / NCIMB 9332 / VKM B-1759)</name>
    <name type="common">Desulfovibrio gigas</name>
    <dbReference type="NCBI Taxonomy" id="1121448"/>
    <lineage>
        <taxon>Bacteria</taxon>
        <taxon>Pseudomonadati</taxon>
        <taxon>Thermodesulfobacteriota</taxon>
        <taxon>Desulfovibrionia</taxon>
        <taxon>Desulfovibrionales</taxon>
        <taxon>Desulfovibrionaceae</taxon>
        <taxon>Megalodesulfovibrio</taxon>
    </lineage>
</organism>
<dbReference type="PANTHER" id="PTHR37945:SF1">
    <property type="entry name" value="EXTRACELLULAR TUNGSTATE BINDING PROTEIN"/>
    <property type="match status" value="1"/>
</dbReference>